<evidence type="ECO:0000256" key="4">
    <source>
        <dbReference type="ARBA" id="ARBA00022729"/>
    </source>
</evidence>
<keyword evidence="11" id="KW-1185">Reference proteome</keyword>
<dbReference type="InterPro" id="IPR013974">
    <property type="entry name" value="SAF"/>
</dbReference>
<reference evidence="12" key="2">
    <citation type="submission" date="2018-11" db="EMBL/GenBank/DDBJ databases">
        <title>Shewanella sp. R106.</title>
        <authorList>
            <person name="Hwang Y.J."/>
            <person name="Hwang C.Y."/>
        </authorList>
    </citation>
    <scope>NUCLEOTIDE SEQUENCE [LARGE SCALE GENOMIC DNA]</scope>
    <source>
        <strain evidence="12">R106</strain>
    </source>
</reference>
<keyword evidence="7" id="KW-1005">Bacterial flagellum biogenesis</keyword>
<evidence type="ECO:0000313" key="10">
    <source>
        <dbReference type="EMBL" id="RPA34859.1"/>
    </source>
</evidence>
<dbReference type="OrthoDB" id="5729023at2"/>
<proteinExistence type="inferred from homology"/>
<evidence type="ECO:0000256" key="2">
    <source>
        <dbReference type="ARBA" id="ARBA00010474"/>
    </source>
</evidence>
<dbReference type="Pfam" id="PF13144">
    <property type="entry name" value="ChapFlgA"/>
    <property type="match status" value="1"/>
</dbReference>
<evidence type="ECO:0000256" key="5">
    <source>
        <dbReference type="ARBA" id="ARBA00022764"/>
    </source>
</evidence>
<dbReference type="InterPro" id="IPR017585">
    <property type="entry name" value="SAF_FlgA"/>
</dbReference>
<keyword evidence="5 7" id="KW-0574">Periplasm</keyword>
<dbReference type="Pfam" id="PF17656">
    <property type="entry name" value="ChapFlgA_N"/>
    <property type="match status" value="1"/>
</dbReference>
<dbReference type="InterPro" id="IPR039246">
    <property type="entry name" value="Flagellar_FlgA"/>
</dbReference>
<dbReference type="EMBL" id="RKKB01000001">
    <property type="protein sequence ID" value="RPA34859.1"/>
    <property type="molecule type" value="Genomic_DNA"/>
</dbReference>
<evidence type="ECO:0000313" key="9">
    <source>
        <dbReference type="EMBL" id="AZG37005.1"/>
    </source>
</evidence>
<dbReference type="NCBIfam" id="TIGR03170">
    <property type="entry name" value="flgA_cterm"/>
    <property type="match status" value="1"/>
</dbReference>
<protein>
    <recommendedName>
        <fullName evidence="3 7">Flagella basal body P-ring formation protein FlgA</fullName>
    </recommendedName>
</protein>
<feature type="signal peptide" evidence="7">
    <location>
        <begin position="1"/>
        <end position="20"/>
    </location>
</feature>
<reference evidence="10" key="3">
    <citation type="submission" date="2018-11" db="EMBL/GenBank/DDBJ databases">
        <authorList>
            <person name="Hwang Y.J."/>
            <person name="Hwang C.Y."/>
        </authorList>
    </citation>
    <scope>NUCLEOTIDE SEQUENCE</scope>
    <source>
        <strain evidence="10">R106</strain>
    </source>
</reference>
<evidence type="ECO:0000256" key="3">
    <source>
        <dbReference type="ARBA" id="ARBA00014754"/>
    </source>
</evidence>
<dbReference type="AlphaFoldDB" id="A0A3N4E9F2"/>
<keyword evidence="10" id="KW-0282">Flagellum</keyword>
<dbReference type="GO" id="GO:0044780">
    <property type="term" value="P:bacterial-type flagellum assembly"/>
    <property type="evidence" value="ECO:0007669"/>
    <property type="project" value="InterPro"/>
</dbReference>
<dbReference type="InterPro" id="IPR041231">
    <property type="entry name" value="FlgA_N"/>
</dbReference>
<dbReference type="Gene3D" id="3.90.1210.10">
    <property type="entry name" value="Antifreeze-like/N-acetylneuraminic acid synthase C-terminal domain"/>
    <property type="match status" value="1"/>
</dbReference>
<gene>
    <name evidence="10" type="primary">flgA</name>
    <name evidence="10" type="ORF">EGC77_04135</name>
    <name evidence="9" type="ORF">EGC80_20465</name>
</gene>
<feature type="domain" description="SAF" evidence="8">
    <location>
        <begin position="113"/>
        <end position="175"/>
    </location>
</feature>
<dbReference type="Proteomes" id="UP000273778">
    <property type="component" value="Chromosome"/>
</dbReference>
<name>A0A3N4E9F2_9GAMM</name>
<dbReference type="CDD" id="cd11614">
    <property type="entry name" value="SAF_CpaB_FlgA_like"/>
    <property type="match status" value="1"/>
</dbReference>
<comment type="subcellular location">
    <subcellularLocation>
        <location evidence="1 7">Periplasm</location>
    </subcellularLocation>
</comment>
<keyword evidence="4 7" id="KW-0732">Signal</keyword>
<dbReference type="PANTHER" id="PTHR36307:SF1">
    <property type="entry name" value="FLAGELLA BASAL BODY P-RING FORMATION PROTEIN FLGA"/>
    <property type="match status" value="1"/>
</dbReference>
<comment type="similarity">
    <text evidence="2 7">Belongs to the FlgA family.</text>
</comment>
<evidence type="ECO:0000256" key="7">
    <source>
        <dbReference type="RuleBase" id="RU362063"/>
    </source>
</evidence>
<organism evidence="10 12">
    <name type="scientific">Shewanella psychromarinicola</name>
    <dbReference type="NCBI Taxonomy" id="2487742"/>
    <lineage>
        <taxon>Bacteria</taxon>
        <taxon>Pseudomonadati</taxon>
        <taxon>Pseudomonadota</taxon>
        <taxon>Gammaproteobacteria</taxon>
        <taxon>Alteromonadales</taxon>
        <taxon>Shewanellaceae</taxon>
        <taxon>Shewanella</taxon>
    </lineage>
</organism>
<dbReference type="SMART" id="SM00858">
    <property type="entry name" value="SAF"/>
    <property type="match status" value="1"/>
</dbReference>
<dbReference type="Gene3D" id="2.30.30.760">
    <property type="match status" value="1"/>
</dbReference>
<keyword evidence="10" id="KW-0966">Cell projection</keyword>
<accession>A0A3N4E9F2</accession>
<evidence type="ECO:0000313" key="12">
    <source>
        <dbReference type="Proteomes" id="UP000278855"/>
    </source>
</evidence>
<keyword evidence="10" id="KW-0969">Cilium</keyword>
<evidence type="ECO:0000313" key="11">
    <source>
        <dbReference type="Proteomes" id="UP000273778"/>
    </source>
</evidence>
<reference evidence="9 11" key="1">
    <citation type="submission" date="2018-11" db="EMBL/GenBank/DDBJ databases">
        <title>Shewanella sp. M2.</title>
        <authorList>
            <person name="Hwang Y.J."/>
            <person name="Hwang C.Y."/>
        </authorList>
    </citation>
    <scope>NUCLEOTIDE SEQUENCE [LARGE SCALE GENOMIC DNA]</scope>
    <source>
        <strain evidence="9 11">M2</strain>
    </source>
</reference>
<sequence length="235" mass="26226">MKVFFLCFLCSMTLSLPAFASEEIVTPKLSAIYTLAKEVVAKKIDADANAKVQITPQNLEGRLSPPRCYPPINAELASERAISRNNMVKLSCISPDYDYPWQMYLSVRVEIQYPVVVANQLLSPDQIIAPHHLNIMYVDQYSLRGHFFSDTHTLIGSRVKRRVAKDSPVLSNNLCFVCKGDSVSIYARTANVQIKTLGEALRDGNLDDVIRVKNSNTSKQFDAVVVGVGEVEVRM</sequence>
<dbReference type="EMBL" id="CP034073">
    <property type="protein sequence ID" value="AZG37005.1"/>
    <property type="molecule type" value="Genomic_DNA"/>
</dbReference>
<evidence type="ECO:0000256" key="1">
    <source>
        <dbReference type="ARBA" id="ARBA00004418"/>
    </source>
</evidence>
<dbReference type="Proteomes" id="UP000278855">
    <property type="component" value="Unassembled WGS sequence"/>
</dbReference>
<dbReference type="KEGG" id="spsr:EGC80_20465"/>
<dbReference type="GO" id="GO:0042597">
    <property type="term" value="C:periplasmic space"/>
    <property type="evidence" value="ECO:0007669"/>
    <property type="project" value="UniProtKB-SubCell"/>
</dbReference>
<comment type="function">
    <text evidence="6 7">Involved in the assembly process of the P-ring formation. It may associate with FlgF on the rod constituting a structure essential for the P-ring assembly or may act as a modulator protein for the P-ring assembly.</text>
</comment>
<feature type="chain" id="PRO_5017852802" description="Flagella basal body P-ring formation protein FlgA" evidence="7">
    <location>
        <begin position="21"/>
        <end position="235"/>
    </location>
</feature>
<dbReference type="PANTHER" id="PTHR36307">
    <property type="entry name" value="FLAGELLA BASAL BODY P-RING FORMATION PROTEIN FLGA"/>
    <property type="match status" value="1"/>
</dbReference>
<evidence type="ECO:0000259" key="8">
    <source>
        <dbReference type="SMART" id="SM00858"/>
    </source>
</evidence>
<evidence type="ECO:0000256" key="6">
    <source>
        <dbReference type="ARBA" id="ARBA00025643"/>
    </source>
</evidence>
<dbReference type="RefSeq" id="WP_124011948.1">
    <property type="nucleotide sequence ID" value="NZ_CP034073.1"/>
</dbReference>